<feature type="region of interest" description="Disordered" evidence="1">
    <location>
        <begin position="118"/>
        <end position="137"/>
    </location>
</feature>
<dbReference type="Proteomes" id="UP000250235">
    <property type="component" value="Unassembled WGS sequence"/>
</dbReference>
<sequence length="498" mass="54744">MCAPLRDAAPSLTPHARPARMVPALACARGAREGAAACGGGRDCGSLRQFGPRPDPRLLRQAALEALTRSARTNTPRKTRPEQFPAKWRRRRAAHGGGEEEGREAACGAISFLLGNHGGSGSRLPERQRKNKIGPGYDQYNSKQSCYDIHMVFLGVTSLETRAWLRPVSRGNRHFTIGGGRLRQSGPRSEARLLCQPTLEGLTRSARTDSPRQVGRNNFRRGEAAAAAAFEERRGGHLELGLGPKNLKISKSTKTGPISNIGPKTSRVARDRPEQKLGEISRHDIAGASPERRPPPQNHVRRKAERGRTAAQPIARPASGAKQRPATTFQSRGQRTKRRDIVWPARKRPASEWPTGATSCGHLLTRKHRFAHPFAGHGQRSRAMHGRRAGFVHGAVIMGRRHARRRRGRCDVDFASVFLWVTSMATRAWLRPVSRGNRHFTVGGGRLRQSGPRSEARLLRHPALEGLTRSARTDSPRQVGRNNFRRGEAAAAQDGGGF</sequence>
<proteinExistence type="predicted"/>
<keyword evidence="3" id="KW-1185">Reference proteome</keyword>
<feature type="region of interest" description="Disordered" evidence="1">
    <location>
        <begin position="238"/>
        <end position="341"/>
    </location>
</feature>
<dbReference type="AlphaFoldDB" id="A0A2Z7A630"/>
<feature type="compositionally biased region" description="Polar residues" evidence="1">
    <location>
        <begin position="249"/>
        <end position="258"/>
    </location>
</feature>
<protein>
    <submittedName>
        <fullName evidence="2">Nuclear-pore anchor</fullName>
    </submittedName>
</protein>
<evidence type="ECO:0000256" key="1">
    <source>
        <dbReference type="SAM" id="MobiDB-lite"/>
    </source>
</evidence>
<feature type="compositionally biased region" description="Basic and acidic residues" evidence="1">
    <location>
        <begin position="268"/>
        <end position="294"/>
    </location>
</feature>
<feature type="region of interest" description="Disordered" evidence="1">
    <location>
        <begin position="470"/>
        <end position="498"/>
    </location>
</feature>
<evidence type="ECO:0000313" key="3">
    <source>
        <dbReference type="Proteomes" id="UP000250235"/>
    </source>
</evidence>
<organism evidence="2 3">
    <name type="scientific">Dorcoceras hygrometricum</name>
    <dbReference type="NCBI Taxonomy" id="472368"/>
    <lineage>
        <taxon>Eukaryota</taxon>
        <taxon>Viridiplantae</taxon>
        <taxon>Streptophyta</taxon>
        <taxon>Embryophyta</taxon>
        <taxon>Tracheophyta</taxon>
        <taxon>Spermatophyta</taxon>
        <taxon>Magnoliopsida</taxon>
        <taxon>eudicotyledons</taxon>
        <taxon>Gunneridae</taxon>
        <taxon>Pentapetalae</taxon>
        <taxon>asterids</taxon>
        <taxon>lamiids</taxon>
        <taxon>Lamiales</taxon>
        <taxon>Gesneriaceae</taxon>
        <taxon>Didymocarpoideae</taxon>
        <taxon>Trichosporeae</taxon>
        <taxon>Loxocarpinae</taxon>
        <taxon>Dorcoceras</taxon>
    </lineage>
</organism>
<gene>
    <name evidence="2" type="ORF">F511_25877</name>
</gene>
<feature type="region of interest" description="Disordered" evidence="1">
    <location>
        <begin position="72"/>
        <end position="101"/>
    </location>
</feature>
<name>A0A2Z7A630_9LAMI</name>
<accession>A0A2Z7A630</accession>
<reference evidence="2 3" key="1">
    <citation type="journal article" date="2015" name="Proc. Natl. Acad. Sci. U.S.A.">
        <title>The resurrection genome of Boea hygrometrica: A blueprint for survival of dehydration.</title>
        <authorList>
            <person name="Xiao L."/>
            <person name="Yang G."/>
            <person name="Zhang L."/>
            <person name="Yang X."/>
            <person name="Zhao S."/>
            <person name="Ji Z."/>
            <person name="Zhou Q."/>
            <person name="Hu M."/>
            <person name="Wang Y."/>
            <person name="Chen M."/>
            <person name="Xu Y."/>
            <person name="Jin H."/>
            <person name="Xiao X."/>
            <person name="Hu G."/>
            <person name="Bao F."/>
            <person name="Hu Y."/>
            <person name="Wan P."/>
            <person name="Li L."/>
            <person name="Deng X."/>
            <person name="Kuang T."/>
            <person name="Xiang C."/>
            <person name="Zhu J.K."/>
            <person name="Oliver M.J."/>
            <person name="He Y."/>
        </authorList>
    </citation>
    <scope>NUCLEOTIDE SEQUENCE [LARGE SCALE GENOMIC DNA]</scope>
    <source>
        <strain evidence="3">cv. XS01</strain>
    </source>
</reference>
<dbReference type="EMBL" id="KV018645">
    <property type="protein sequence ID" value="KZV16731.1"/>
    <property type="molecule type" value="Genomic_DNA"/>
</dbReference>
<evidence type="ECO:0000313" key="2">
    <source>
        <dbReference type="EMBL" id="KZV16731.1"/>
    </source>
</evidence>